<dbReference type="STRING" id="1300341.I595_518"/>
<proteinExistence type="predicted"/>
<accession>A0A0P7AJ31</accession>
<protein>
    <submittedName>
        <fullName evidence="1">Uncharacterized protein</fullName>
    </submittedName>
</protein>
<dbReference type="AlphaFoldDB" id="A0A0P7AJ31"/>
<organism evidence="1 2">
    <name type="scientific">Croceitalea dokdonensis DOKDO 023</name>
    <dbReference type="NCBI Taxonomy" id="1300341"/>
    <lineage>
        <taxon>Bacteria</taxon>
        <taxon>Pseudomonadati</taxon>
        <taxon>Bacteroidota</taxon>
        <taxon>Flavobacteriia</taxon>
        <taxon>Flavobacteriales</taxon>
        <taxon>Flavobacteriaceae</taxon>
        <taxon>Croceitalea</taxon>
    </lineage>
</organism>
<reference evidence="1 2" key="1">
    <citation type="submission" date="2015-09" db="EMBL/GenBank/DDBJ databases">
        <title>Genome sequence of the marine flavobacterium Croceitalea dokdonensis DOKDO 023 that contains proton- and sodium-pumping rhodopsins.</title>
        <authorList>
            <person name="Kwon S.-K."/>
            <person name="Lee H.K."/>
            <person name="Kwak M.-J."/>
            <person name="Kim J.F."/>
        </authorList>
    </citation>
    <scope>NUCLEOTIDE SEQUENCE [LARGE SCALE GENOMIC DNA]</scope>
    <source>
        <strain evidence="1 2">DOKDO 023</strain>
    </source>
</reference>
<evidence type="ECO:0000313" key="2">
    <source>
        <dbReference type="Proteomes" id="UP000050280"/>
    </source>
</evidence>
<sequence>MTPMKQITPPLFLNIEIKWANHQGDFSMVLIFNREGRRFNYLSPCLGK</sequence>
<dbReference type="Proteomes" id="UP000050280">
    <property type="component" value="Unassembled WGS sequence"/>
</dbReference>
<dbReference type="EMBL" id="LDJX01000001">
    <property type="protein sequence ID" value="KPM33614.1"/>
    <property type="molecule type" value="Genomic_DNA"/>
</dbReference>
<name>A0A0P7AJ31_9FLAO</name>
<keyword evidence="2" id="KW-1185">Reference proteome</keyword>
<gene>
    <name evidence="1" type="ORF">I595_518</name>
</gene>
<evidence type="ECO:0000313" key="1">
    <source>
        <dbReference type="EMBL" id="KPM33614.1"/>
    </source>
</evidence>
<comment type="caution">
    <text evidence="1">The sequence shown here is derived from an EMBL/GenBank/DDBJ whole genome shotgun (WGS) entry which is preliminary data.</text>
</comment>